<proteinExistence type="predicted"/>
<evidence type="ECO:0000313" key="2">
    <source>
        <dbReference type="EMBL" id="KAJ7770272.1"/>
    </source>
</evidence>
<feature type="compositionally biased region" description="Polar residues" evidence="1">
    <location>
        <begin position="167"/>
        <end position="181"/>
    </location>
</feature>
<comment type="caution">
    <text evidence="2">The sequence shown here is derived from an EMBL/GenBank/DDBJ whole genome shotgun (WGS) entry which is preliminary data.</text>
</comment>
<feature type="compositionally biased region" description="Basic and acidic residues" evidence="1">
    <location>
        <begin position="184"/>
        <end position="199"/>
    </location>
</feature>
<evidence type="ECO:0000256" key="1">
    <source>
        <dbReference type="SAM" id="MobiDB-lite"/>
    </source>
</evidence>
<name>A0AAD7NQL0_9AGAR</name>
<sequence length="299" mass="34126">MNWKKQRRINLTVRITYAPSKAARFLDMPNDSRIGVALRLDLDRFKLPHPPTANIKPPTIDGIEFFYQTRDDSPLFQAVLRTFCPVSTRREFSLRTTFEIERLKEECSIENMTLEETDEEGRMVLPDKIEDGSRRAYSPPSRRAHSPPPRGAHSPPRRTHYRAPPSWASSTPRRPLSQYNRSPEPPHLEHETVPKSSARIEIKKSICEDRVDHSDLNGFSPPVDSAEYYGPPPPPPAVISENTSSIVARLTHEYWNTHRDMANAAARGKRIESQLRAMGTLSWEDENASGRSLHFAVPQ</sequence>
<feature type="region of interest" description="Disordered" evidence="1">
    <location>
        <begin position="111"/>
        <end position="199"/>
    </location>
</feature>
<keyword evidence="3" id="KW-1185">Reference proteome</keyword>
<dbReference type="Proteomes" id="UP001215280">
    <property type="component" value="Unassembled WGS sequence"/>
</dbReference>
<evidence type="ECO:0000313" key="3">
    <source>
        <dbReference type="Proteomes" id="UP001215280"/>
    </source>
</evidence>
<accession>A0AAD7NQL0</accession>
<gene>
    <name evidence="2" type="ORF">DFH07DRAFT_272133</name>
</gene>
<reference evidence="2" key="1">
    <citation type="submission" date="2023-03" db="EMBL/GenBank/DDBJ databases">
        <title>Massive genome expansion in bonnet fungi (Mycena s.s.) driven by repeated elements and novel gene families across ecological guilds.</title>
        <authorList>
            <consortium name="Lawrence Berkeley National Laboratory"/>
            <person name="Harder C.B."/>
            <person name="Miyauchi S."/>
            <person name="Viragh M."/>
            <person name="Kuo A."/>
            <person name="Thoen E."/>
            <person name="Andreopoulos B."/>
            <person name="Lu D."/>
            <person name="Skrede I."/>
            <person name="Drula E."/>
            <person name="Henrissat B."/>
            <person name="Morin E."/>
            <person name="Kohler A."/>
            <person name="Barry K."/>
            <person name="LaButti K."/>
            <person name="Morin E."/>
            <person name="Salamov A."/>
            <person name="Lipzen A."/>
            <person name="Mereny Z."/>
            <person name="Hegedus B."/>
            <person name="Baldrian P."/>
            <person name="Stursova M."/>
            <person name="Weitz H."/>
            <person name="Taylor A."/>
            <person name="Grigoriev I.V."/>
            <person name="Nagy L.G."/>
            <person name="Martin F."/>
            <person name="Kauserud H."/>
        </authorList>
    </citation>
    <scope>NUCLEOTIDE SEQUENCE</scope>
    <source>
        <strain evidence="2">CBHHK188m</strain>
    </source>
</reference>
<dbReference type="AlphaFoldDB" id="A0AAD7NQL0"/>
<feature type="compositionally biased region" description="Basic and acidic residues" evidence="1">
    <location>
        <begin position="120"/>
        <end position="134"/>
    </location>
</feature>
<organism evidence="2 3">
    <name type="scientific">Mycena maculata</name>
    <dbReference type="NCBI Taxonomy" id="230809"/>
    <lineage>
        <taxon>Eukaryota</taxon>
        <taxon>Fungi</taxon>
        <taxon>Dikarya</taxon>
        <taxon>Basidiomycota</taxon>
        <taxon>Agaricomycotina</taxon>
        <taxon>Agaricomycetes</taxon>
        <taxon>Agaricomycetidae</taxon>
        <taxon>Agaricales</taxon>
        <taxon>Marasmiineae</taxon>
        <taxon>Mycenaceae</taxon>
        <taxon>Mycena</taxon>
    </lineage>
</organism>
<protein>
    <submittedName>
        <fullName evidence="2">Uncharacterized protein</fullName>
    </submittedName>
</protein>
<dbReference type="EMBL" id="JARJLG010000024">
    <property type="protein sequence ID" value="KAJ7770272.1"/>
    <property type="molecule type" value="Genomic_DNA"/>
</dbReference>